<evidence type="ECO:0000313" key="3">
    <source>
        <dbReference type="Proteomes" id="UP001162156"/>
    </source>
</evidence>
<comment type="caution">
    <text evidence="2">The sequence shown here is derived from an EMBL/GenBank/DDBJ whole genome shotgun (WGS) entry which is preliminary data.</text>
</comment>
<dbReference type="GO" id="GO:0005634">
    <property type="term" value="C:nucleus"/>
    <property type="evidence" value="ECO:0007669"/>
    <property type="project" value="InterPro"/>
</dbReference>
<name>A0AAV8ZVT9_9CUCU</name>
<reference evidence="2" key="1">
    <citation type="journal article" date="2023" name="Insect Mol. Biol.">
        <title>Genome sequencing provides insights into the evolution of gene families encoding plant cell wall-degrading enzymes in longhorned beetles.</title>
        <authorList>
            <person name="Shin N.R."/>
            <person name="Okamura Y."/>
            <person name="Kirsch R."/>
            <person name="Pauchet Y."/>
        </authorList>
    </citation>
    <scope>NUCLEOTIDE SEQUENCE</scope>
    <source>
        <strain evidence="2">RBIC_L_NR</strain>
    </source>
</reference>
<keyword evidence="3" id="KW-1185">Reference proteome</keyword>
<dbReference type="AlphaFoldDB" id="A0AAV8ZVT9"/>
<gene>
    <name evidence="2" type="ORF">NQ314_000039</name>
</gene>
<protein>
    <recommendedName>
        <fullName evidence="1">ZAD domain-containing protein</fullName>
    </recommendedName>
</protein>
<organism evidence="2 3">
    <name type="scientific">Rhamnusium bicolor</name>
    <dbReference type="NCBI Taxonomy" id="1586634"/>
    <lineage>
        <taxon>Eukaryota</taxon>
        <taxon>Metazoa</taxon>
        <taxon>Ecdysozoa</taxon>
        <taxon>Arthropoda</taxon>
        <taxon>Hexapoda</taxon>
        <taxon>Insecta</taxon>
        <taxon>Pterygota</taxon>
        <taxon>Neoptera</taxon>
        <taxon>Endopterygota</taxon>
        <taxon>Coleoptera</taxon>
        <taxon>Polyphaga</taxon>
        <taxon>Cucujiformia</taxon>
        <taxon>Chrysomeloidea</taxon>
        <taxon>Cerambycidae</taxon>
        <taxon>Lepturinae</taxon>
        <taxon>Rhagiini</taxon>
        <taxon>Rhamnusium</taxon>
    </lineage>
</organism>
<proteinExistence type="predicted"/>
<sequence>MNDINRKTCRFCLKILYSNEFCPIEETTRHMLEALLNLNLDVDNGTEMCIECARNLRNAYDFKSTCVIEKKILPLLIAKENMKLNKDSLKQNTNVELLDACEDQKICRFCLKMTERERYTILQEKEHIFILDVIQKYIPELHLSDTEEIVTCEVCLISLQSLLTFITGCLNMIEESENMDETVKSQLKLIDIKAIDSKHEVGDDNITMEENYIVKSEDVTELGNPELLIKNEETER</sequence>
<dbReference type="Proteomes" id="UP001162156">
    <property type="component" value="Unassembled WGS sequence"/>
</dbReference>
<dbReference type="EMBL" id="JANEYF010000017">
    <property type="protein sequence ID" value="KAJ8972771.1"/>
    <property type="molecule type" value="Genomic_DNA"/>
</dbReference>
<feature type="domain" description="ZAD" evidence="1">
    <location>
        <begin position="8"/>
        <end position="75"/>
    </location>
</feature>
<feature type="domain" description="ZAD" evidence="1">
    <location>
        <begin position="106"/>
        <end position="179"/>
    </location>
</feature>
<evidence type="ECO:0000259" key="1">
    <source>
        <dbReference type="SMART" id="SM00868"/>
    </source>
</evidence>
<dbReference type="GO" id="GO:0008270">
    <property type="term" value="F:zinc ion binding"/>
    <property type="evidence" value="ECO:0007669"/>
    <property type="project" value="InterPro"/>
</dbReference>
<dbReference type="SMART" id="SM00868">
    <property type="entry name" value="zf-AD"/>
    <property type="match status" value="2"/>
</dbReference>
<evidence type="ECO:0000313" key="2">
    <source>
        <dbReference type="EMBL" id="KAJ8972771.1"/>
    </source>
</evidence>
<accession>A0AAV8ZVT9</accession>
<dbReference type="InterPro" id="IPR012934">
    <property type="entry name" value="Znf_AD"/>
</dbReference>